<protein>
    <submittedName>
        <fullName evidence="1">Uncharacterized protein</fullName>
    </submittedName>
</protein>
<dbReference type="EMBL" id="QKRA01000003">
    <property type="protein sequence ID" value="RDL44326.1"/>
    <property type="molecule type" value="Genomic_DNA"/>
</dbReference>
<evidence type="ECO:0000313" key="1">
    <source>
        <dbReference type="EMBL" id="RDL44326.1"/>
    </source>
</evidence>
<dbReference type="Proteomes" id="UP000254326">
    <property type="component" value="Unassembled WGS sequence"/>
</dbReference>
<dbReference type="RefSeq" id="WP_115467589.1">
    <property type="nucleotide sequence ID" value="NZ_QKRA01000003.1"/>
</dbReference>
<proteinExistence type="predicted"/>
<dbReference type="OrthoDB" id="9853443at2"/>
<reference evidence="1 2" key="1">
    <citation type="submission" date="2018-06" db="EMBL/GenBank/DDBJ databases">
        <title>Marinomonas sp. YLB-05 draft genome sequence.</title>
        <authorList>
            <person name="Yu L."/>
            <person name="Tang X."/>
        </authorList>
    </citation>
    <scope>NUCLEOTIDE SEQUENCE [LARGE SCALE GENOMIC DNA]</scope>
    <source>
        <strain evidence="1 2">YLB-05</strain>
    </source>
</reference>
<dbReference type="AlphaFoldDB" id="A0A370U952"/>
<evidence type="ECO:0000313" key="2">
    <source>
        <dbReference type="Proteomes" id="UP000254326"/>
    </source>
</evidence>
<keyword evidence="2" id="KW-1185">Reference proteome</keyword>
<comment type="caution">
    <text evidence="1">The sequence shown here is derived from an EMBL/GenBank/DDBJ whole genome shotgun (WGS) entry which is preliminary data.</text>
</comment>
<gene>
    <name evidence="1" type="ORF">DN730_07935</name>
</gene>
<organism evidence="1 2">
    <name type="scientific">Marinomonas piezotolerans</name>
    <dbReference type="NCBI Taxonomy" id="2213058"/>
    <lineage>
        <taxon>Bacteria</taxon>
        <taxon>Pseudomonadati</taxon>
        <taxon>Pseudomonadota</taxon>
        <taxon>Gammaproteobacteria</taxon>
        <taxon>Oceanospirillales</taxon>
        <taxon>Oceanospirillaceae</taxon>
        <taxon>Marinomonas</taxon>
    </lineage>
</organism>
<accession>A0A370U952</accession>
<name>A0A370U952_9GAMM</name>
<sequence length="82" mass="9265">MTALAKQAVDAALRLSHYTRDTAHEKGLIHEAISLEVQLLQETADNGKTQEDRERAKRTINQLLWSGGRKYTYKPTEEKVAA</sequence>